<protein>
    <submittedName>
        <fullName evidence="2">Uncharacterized protein</fullName>
    </submittedName>
</protein>
<dbReference type="EMBL" id="JABBJJ010000109">
    <property type="protein sequence ID" value="NMO17772.1"/>
    <property type="molecule type" value="Genomic_DNA"/>
</dbReference>
<evidence type="ECO:0000313" key="3">
    <source>
        <dbReference type="Proteomes" id="UP000518300"/>
    </source>
</evidence>
<feature type="transmembrane region" description="Helical" evidence="1">
    <location>
        <begin position="111"/>
        <end position="135"/>
    </location>
</feature>
<feature type="transmembrane region" description="Helical" evidence="1">
    <location>
        <begin position="80"/>
        <end position="99"/>
    </location>
</feature>
<dbReference type="AlphaFoldDB" id="A0A848LJ78"/>
<sequence>MQLCCAACAAPYHANDVSLALKLARCHACDVVYDLAEREGPRLARAPREPSPKLSVPRFFNVEETEEATRISWTWFRMEYLIIGGWGFALDVFSTALLARGLSNGSPLEPGAVGFLCLMLAAGLALTYCALTGFLNKTTIEAREDRLVIRHGPLPWPGNLELSRGELKQLYGKENARRPVFAWHGQGWNLNALDAAGRKRTLLHRLEEPEQVLYLEQQLEKRLGIEDAPVKGELASRHTLQAVM</sequence>
<evidence type="ECO:0000313" key="2">
    <source>
        <dbReference type="EMBL" id="NMO17772.1"/>
    </source>
</evidence>
<name>A0A848LJ78_9BACT</name>
<keyword evidence="1" id="KW-0812">Transmembrane</keyword>
<keyword evidence="1" id="KW-0472">Membrane</keyword>
<evidence type="ECO:0000256" key="1">
    <source>
        <dbReference type="SAM" id="Phobius"/>
    </source>
</evidence>
<keyword evidence="1" id="KW-1133">Transmembrane helix</keyword>
<gene>
    <name evidence="2" type="ORF">HG543_23355</name>
</gene>
<proteinExistence type="predicted"/>
<dbReference type="RefSeq" id="WP_169347052.1">
    <property type="nucleotide sequence ID" value="NZ_JABBJJ010000109.1"/>
</dbReference>
<keyword evidence="3" id="KW-1185">Reference proteome</keyword>
<reference evidence="2 3" key="1">
    <citation type="submission" date="2020-04" db="EMBL/GenBank/DDBJ databases">
        <title>Draft genome of Pyxidicoccus fallax type strain.</title>
        <authorList>
            <person name="Whitworth D.E."/>
        </authorList>
    </citation>
    <scope>NUCLEOTIDE SEQUENCE [LARGE SCALE GENOMIC DNA]</scope>
    <source>
        <strain evidence="2 3">DSM 14698</strain>
    </source>
</reference>
<comment type="caution">
    <text evidence="2">The sequence shown here is derived from an EMBL/GenBank/DDBJ whole genome shotgun (WGS) entry which is preliminary data.</text>
</comment>
<accession>A0A848LJ78</accession>
<dbReference type="Proteomes" id="UP000518300">
    <property type="component" value="Unassembled WGS sequence"/>
</dbReference>
<organism evidence="2 3">
    <name type="scientific">Pyxidicoccus fallax</name>
    <dbReference type="NCBI Taxonomy" id="394095"/>
    <lineage>
        <taxon>Bacteria</taxon>
        <taxon>Pseudomonadati</taxon>
        <taxon>Myxococcota</taxon>
        <taxon>Myxococcia</taxon>
        <taxon>Myxococcales</taxon>
        <taxon>Cystobacterineae</taxon>
        <taxon>Myxococcaceae</taxon>
        <taxon>Pyxidicoccus</taxon>
    </lineage>
</organism>